<dbReference type="RefSeq" id="WP_204067504.1">
    <property type="nucleotide sequence ID" value="NZ_BOOJ01000052.1"/>
</dbReference>
<proteinExistence type="predicted"/>
<organism evidence="1 2">
    <name type="scientific">Planobispora siamensis</name>
    <dbReference type="NCBI Taxonomy" id="936338"/>
    <lineage>
        <taxon>Bacteria</taxon>
        <taxon>Bacillati</taxon>
        <taxon>Actinomycetota</taxon>
        <taxon>Actinomycetes</taxon>
        <taxon>Streptosporangiales</taxon>
        <taxon>Streptosporangiaceae</taxon>
        <taxon>Planobispora</taxon>
    </lineage>
</organism>
<name>A0A8J3SN73_9ACTN</name>
<reference evidence="1 2" key="1">
    <citation type="submission" date="2021-01" db="EMBL/GenBank/DDBJ databases">
        <title>Whole genome shotgun sequence of Planobispora siamensis NBRC 107568.</title>
        <authorList>
            <person name="Komaki H."/>
            <person name="Tamura T."/>
        </authorList>
    </citation>
    <scope>NUCLEOTIDE SEQUENCE [LARGE SCALE GENOMIC DNA]</scope>
    <source>
        <strain evidence="1 2">NBRC 107568</strain>
    </source>
</reference>
<dbReference type="EMBL" id="BOOJ01000052">
    <property type="protein sequence ID" value="GIH95409.1"/>
    <property type="molecule type" value="Genomic_DNA"/>
</dbReference>
<evidence type="ECO:0000313" key="1">
    <source>
        <dbReference type="EMBL" id="GIH95409.1"/>
    </source>
</evidence>
<sequence length="108" mass="11719">MRIVYGNLPPEETPSGQQSVAFTLLPDGAYAPGERVQAVPAETRADDPAVWADATVVRPAHGDDGDFYVIRFDDPLYRNHPLSRQDGTRICAAAQLRPLITDTAKEGA</sequence>
<dbReference type="AlphaFoldDB" id="A0A8J3SN73"/>
<evidence type="ECO:0000313" key="2">
    <source>
        <dbReference type="Proteomes" id="UP000619788"/>
    </source>
</evidence>
<accession>A0A8J3SN73</accession>
<comment type="caution">
    <text evidence="1">The sequence shown here is derived from an EMBL/GenBank/DDBJ whole genome shotgun (WGS) entry which is preliminary data.</text>
</comment>
<gene>
    <name evidence="1" type="ORF">Psi01_60390</name>
</gene>
<keyword evidence="2" id="KW-1185">Reference proteome</keyword>
<protein>
    <submittedName>
        <fullName evidence="1">Uncharacterized protein</fullName>
    </submittedName>
</protein>
<dbReference type="Proteomes" id="UP000619788">
    <property type="component" value="Unassembled WGS sequence"/>
</dbReference>